<sequence length="1264" mass="140543">MAKPSPNDLNYGHLGQATFSLDYSEWNFGRKPGQWNRFIQLDAWRRVLAPTTQFDPTGTLEATHSIRNTQRSARALGRTATDLFPSINFVSEHAIASAAITSITSAYDPAIGSLLSVGSFTFEGHYDHPRRVAALPTGECGNILRLVPLIKERHGWTHDKTIWIEGPSIVDEDSGYWVEDLAPIQQVCWAQSDNRSTFLAVRLLNRTVLLRPIYRAHRIAPKRSQYYDLPFSKIDPQPILAIPIEETGGVPHADVTFNPDYQRQVGLVDQKGNWSVWDIEGGKREGKTYTVSCAAMGTIILQKPDEEDLEDKRPPARDDGWARILWIGDVNTILVCNRRTIGVFDIRAKGFSSLKCEEIIYNHTSDWILDIKRHPKNKRLFFILTSSQLFLMAVTCVNDISERSGEHTGACILLAWTHFQGQDDLTLQLHVPTTSDEDSVLLMHSRLNPLIMVFCYRDGDMDTSPPFSSSDPTILKLDKDVFTLTTDSRYITHLHIEQLEFGERDHQLPQVGPGREYYDRNIHFYRLFATLSDLSVHQTILYSHQPDPEDLAQAELIVDPLSWATIIHPRRTPFSKAIMETGDDNFLVPDGIEATVMPKLSRTCRTLRNPKGQALAPSKVVSGVSELKAVDFSFLYDAVVCKGASSNMETGVAVSEDVSMITDKINSHLIDDTNPEEVPQGTLLEFTESKANFTTMDVDAFSSALQLLLSAKGEDKVLELRRLASDEVLQLSPGNGQESTLLGLYDMIMRHWLAPLHKNIPPRIRRSKEHLARLVAAEVALASMRIRRPEPARPIEVPIDVGGPSQDSSVSLPILPSHSQRSEIDDIKFASSQRSVPSLQPSYFSGSSSQPSIPLLTSSQSALPTPELMPTPITPKTFFTPMANPVTRLSQHLSISNPAPTISQGVSEIIMHWQPGADPRIYHWDTTTRELDEYLHGDEETDAAKREKLKRKAERMAKRRKREEDLSREKTESQLQFLRSSPGPMFGGSGLGMVASSQAGTQSQSQSLPFVVQSQIETGRHGGRPMVKKKKGKMRPHCVPLYFERFLTSSSPVILLYSCTSTLLCKFILHFNMSGFPSLEPAFTVSVNIDAPLAVGAQAGRDLVIVPMVKGTVKSEPGFEPALNAELHGIGYDYIHNDANSANMRLDVRSQVKNDDGTIFAMYYKGTVALTAAVLGGAPDAKTTEYGDSFVNFTFETGNTKYKELENGTYVAAGHFVKTPGEAGLIVEYKVSKVVYKGWVSARQNSGRNLSPLVISGERTANCL</sequence>
<dbReference type="SUPFAM" id="SSF50978">
    <property type="entry name" value="WD40 repeat-like"/>
    <property type="match status" value="1"/>
</dbReference>
<dbReference type="OrthoDB" id="4090074at2759"/>
<dbReference type="Pfam" id="PF10214">
    <property type="entry name" value="Rrn6_beta-prop"/>
    <property type="match status" value="1"/>
</dbReference>
<dbReference type="PANTHER" id="PTHR28221:SF2">
    <property type="entry name" value="RNA POLYMERASE I-SPECIFIC TRANSCRIPTION INITIATION FACTOR RRN6"/>
    <property type="match status" value="1"/>
</dbReference>
<dbReference type="InterPro" id="IPR019350">
    <property type="entry name" value="RNA_pol_I-sp_TIF_RRN6-like"/>
</dbReference>
<evidence type="ECO:0000256" key="1">
    <source>
        <dbReference type="SAM" id="MobiDB-lite"/>
    </source>
</evidence>
<evidence type="ECO:0000259" key="3">
    <source>
        <dbReference type="Pfam" id="PF20639"/>
    </source>
</evidence>
<evidence type="ECO:0000259" key="4">
    <source>
        <dbReference type="Pfam" id="PF20640"/>
    </source>
</evidence>
<feature type="domain" description="RRN6 beta-propeller" evidence="2">
    <location>
        <begin position="108"/>
        <end position="477"/>
    </location>
</feature>
<dbReference type="Pfam" id="PF20639">
    <property type="entry name" value="Rrn6_K-rich"/>
    <property type="match status" value="1"/>
</dbReference>
<protein>
    <submittedName>
        <fullName evidence="5">Uncharacterized protein</fullName>
    </submittedName>
</protein>
<dbReference type="InterPro" id="IPR048536">
    <property type="entry name" value="Rrn6_K-rich"/>
</dbReference>
<gene>
    <name evidence="5" type="ORF">K504DRAFT_433720</name>
</gene>
<dbReference type="GO" id="GO:0001179">
    <property type="term" value="F:RNA polymerase I general transcription initiation factor binding"/>
    <property type="evidence" value="ECO:0007669"/>
    <property type="project" value="TreeGrafter"/>
</dbReference>
<feature type="region of interest" description="Disordered" evidence="1">
    <location>
        <begin position="943"/>
        <end position="979"/>
    </location>
</feature>
<feature type="domain" description="RRN6 K-rich C-terminal" evidence="3">
    <location>
        <begin position="906"/>
        <end position="1031"/>
    </location>
</feature>
<dbReference type="GO" id="GO:0070860">
    <property type="term" value="C:RNA polymerase I core factor complex"/>
    <property type="evidence" value="ECO:0007669"/>
    <property type="project" value="TreeGrafter"/>
</dbReference>
<feature type="compositionally biased region" description="Basic residues" evidence="1">
    <location>
        <begin position="947"/>
        <end position="961"/>
    </location>
</feature>
<dbReference type="AlphaFoldDB" id="A0A6G1K941"/>
<evidence type="ECO:0000259" key="2">
    <source>
        <dbReference type="Pfam" id="PF10214"/>
    </source>
</evidence>
<name>A0A6G1K941_9PLEO</name>
<feature type="compositionally biased region" description="Low complexity" evidence="1">
    <location>
        <begin position="840"/>
        <end position="856"/>
    </location>
</feature>
<organism evidence="5 6">
    <name type="scientific">Pleomassaria siparia CBS 279.74</name>
    <dbReference type="NCBI Taxonomy" id="1314801"/>
    <lineage>
        <taxon>Eukaryota</taxon>
        <taxon>Fungi</taxon>
        <taxon>Dikarya</taxon>
        <taxon>Ascomycota</taxon>
        <taxon>Pezizomycotina</taxon>
        <taxon>Dothideomycetes</taxon>
        <taxon>Pleosporomycetidae</taxon>
        <taxon>Pleosporales</taxon>
        <taxon>Pleomassariaceae</taxon>
        <taxon>Pleomassaria</taxon>
    </lineage>
</organism>
<dbReference type="EMBL" id="MU005771">
    <property type="protein sequence ID" value="KAF2708982.1"/>
    <property type="molecule type" value="Genomic_DNA"/>
</dbReference>
<feature type="compositionally biased region" description="Basic and acidic residues" evidence="1">
    <location>
        <begin position="962"/>
        <end position="972"/>
    </location>
</feature>
<evidence type="ECO:0000313" key="5">
    <source>
        <dbReference type="EMBL" id="KAF2708982.1"/>
    </source>
</evidence>
<feature type="domain" description="RRN6 helical bundle" evidence="4">
    <location>
        <begin position="583"/>
        <end position="784"/>
    </location>
</feature>
<accession>A0A6G1K941</accession>
<reference evidence="5" key="1">
    <citation type="journal article" date="2020" name="Stud. Mycol.">
        <title>101 Dothideomycetes genomes: a test case for predicting lifestyles and emergence of pathogens.</title>
        <authorList>
            <person name="Haridas S."/>
            <person name="Albert R."/>
            <person name="Binder M."/>
            <person name="Bloem J."/>
            <person name="Labutti K."/>
            <person name="Salamov A."/>
            <person name="Andreopoulos B."/>
            <person name="Baker S."/>
            <person name="Barry K."/>
            <person name="Bills G."/>
            <person name="Bluhm B."/>
            <person name="Cannon C."/>
            <person name="Castanera R."/>
            <person name="Culley D."/>
            <person name="Daum C."/>
            <person name="Ezra D."/>
            <person name="Gonzalez J."/>
            <person name="Henrissat B."/>
            <person name="Kuo A."/>
            <person name="Liang C."/>
            <person name="Lipzen A."/>
            <person name="Lutzoni F."/>
            <person name="Magnuson J."/>
            <person name="Mondo S."/>
            <person name="Nolan M."/>
            <person name="Ohm R."/>
            <person name="Pangilinan J."/>
            <person name="Park H.-J."/>
            <person name="Ramirez L."/>
            <person name="Alfaro M."/>
            <person name="Sun H."/>
            <person name="Tritt A."/>
            <person name="Yoshinaga Y."/>
            <person name="Zwiers L.-H."/>
            <person name="Turgeon B."/>
            <person name="Goodwin S."/>
            <person name="Spatafora J."/>
            <person name="Crous P."/>
            <person name="Grigoriev I."/>
        </authorList>
    </citation>
    <scope>NUCLEOTIDE SEQUENCE</scope>
    <source>
        <strain evidence="5">CBS 279.74</strain>
    </source>
</reference>
<dbReference type="InterPro" id="IPR036322">
    <property type="entry name" value="WD40_repeat_dom_sf"/>
</dbReference>
<dbReference type="PANTHER" id="PTHR28221">
    <property type="entry name" value="RNA POLYMERASE I-SPECIFIC TRANSCRIPTION INITIATION FACTOR RRN6"/>
    <property type="match status" value="1"/>
</dbReference>
<dbReference type="InterPro" id="IPR048535">
    <property type="entry name" value="RRN6_beta-prop"/>
</dbReference>
<proteinExistence type="predicted"/>
<dbReference type="Pfam" id="PF20640">
    <property type="entry name" value="Rrn6_HB"/>
    <property type="match status" value="1"/>
</dbReference>
<dbReference type="InterPro" id="IPR048537">
    <property type="entry name" value="RRN6_HB"/>
</dbReference>
<dbReference type="Gene3D" id="2.40.160.20">
    <property type="match status" value="1"/>
</dbReference>
<keyword evidence="6" id="KW-1185">Reference proteome</keyword>
<evidence type="ECO:0000313" key="6">
    <source>
        <dbReference type="Proteomes" id="UP000799428"/>
    </source>
</evidence>
<feature type="region of interest" description="Disordered" evidence="1">
    <location>
        <begin position="840"/>
        <end position="867"/>
    </location>
</feature>
<dbReference type="GO" id="GO:0001163">
    <property type="term" value="F:RNA polymerase I transcription regulatory region sequence-specific DNA binding"/>
    <property type="evidence" value="ECO:0007669"/>
    <property type="project" value="TreeGrafter"/>
</dbReference>
<dbReference type="Proteomes" id="UP000799428">
    <property type="component" value="Unassembled WGS sequence"/>
</dbReference>
<dbReference type="GO" id="GO:0042790">
    <property type="term" value="P:nucleolar large rRNA transcription by RNA polymerase I"/>
    <property type="evidence" value="ECO:0007669"/>
    <property type="project" value="TreeGrafter"/>
</dbReference>
<dbReference type="Pfam" id="PF11578">
    <property type="entry name" value="DUF3237"/>
    <property type="match status" value="1"/>
</dbReference>